<dbReference type="EMBL" id="JAHDVG010000469">
    <property type="protein sequence ID" value="KAH1181079.1"/>
    <property type="molecule type" value="Genomic_DNA"/>
</dbReference>
<name>A0A9D4B5G2_9SAUR</name>
<sequence length="119" mass="12835">MRGPGAVGAGRFWPVSPLGEQGNTRVLPLVHPYSGSSVLGPLTRPGGESDRPPPRFVLLLAGIRSLAGVRRLKAGGWGRQGSDYKSGLAQTKIEAGQMMRPWGTFGWKWLKMFGCCRVT</sequence>
<proteinExistence type="predicted"/>
<organism evidence="1 2">
    <name type="scientific">Mauremys mutica</name>
    <name type="common">yellowpond turtle</name>
    <dbReference type="NCBI Taxonomy" id="74926"/>
    <lineage>
        <taxon>Eukaryota</taxon>
        <taxon>Metazoa</taxon>
        <taxon>Chordata</taxon>
        <taxon>Craniata</taxon>
        <taxon>Vertebrata</taxon>
        <taxon>Euteleostomi</taxon>
        <taxon>Archelosauria</taxon>
        <taxon>Testudinata</taxon>
        <taxon>Testudines</taxon>
        <taxon>Cryptodira</taxon>
        <taxon>Durocryptodira</taxon>
        <taxon>Testudinoidea</taxon>
        <taxon>Geoemydidae</taxon>
        <taxon>Geoemydinae</taxon>
        <taxon>Mauremys</taxon>
    </lineage>
</organism>
<gene>
    <name evidence="1" type="ORF">KIL84_002013</name>
</gene>
<dbReference type="AlphaFoldDB" id="A0A9D4B5G2"/>
<dbReference type="Proteomes" id="UP000827986">
    <property type="component" value="Unassembled WGS sequence"/>
</dbReference>
<reference evidence="1" key="1">
    <citation type="submission" date="2021-09" db="EMBL/GenBank/DDBJ databases">
        <title>The genome of Mauremys mutica provides insights into the evolution of semi-aquatic lifestyle.</title>
        <authorList>
            <person name="Gong S."/>
            <person name="Gao Y."/>
        </authorList>
    </citation>
    <scope>NUCLEOTIDE SEQUENCE</scope>
    <source>
        <strain evidence="1">MM-2020</strain>
        <tissue evidence="1">Muscle</tissue>
    </source>
</reference>
<keyword evidence="2" id="KW-1185">Reference proteome</keyword>
<comment type="caution">
    <text evidence="1">The sequence shown here is derived from an EMBL/GenBank/DDBJ whole genome shotgun (WGS) entry which is preliminary data.</text>
</comment>
<protein>
    <submittedName>
        <fullName evidence="1">Uncharacterized protein</fullName>
    </submittedName>
</protein>
<evidence type="ECO:0000313" key="2">
    <source>
        <dbReference type="Proteomes" id="UP000827986"/>
    </source>
</evidence>
<evidence type="ECO:0000313" key="1">
    <source>
        <dbReference type="EMBL" id="KAH1181079.1"/>
    </source>
</evidence>
<accession>A0A9D4B5G2</accession>